<comment type="caution">
    <text evidence="2">The sequence shown here is derived from an EMBL/GenBank/DDBJ whole genome shotgun (WGS) entry which is preliminary data.</text>
</comment>
<proteinExistence type="predicted"/>
<evidence type="ECO:0000259" key="1">
    <source>
        <dbReference type="SMART" id="SM00953"/>
    </source>
</evidence>
<organism evidence="2 3">
    <name type="scientific">Curvibacter microcysteis</name>
    <dbReference type="NCBI Taxonomy" id="3026419"/>
    <lineage>
        <taxon>Bacteria</taxon>
        <taxon>Pseudomonadati</taxon>
        <taxon>Pseudomonadota</taxon>
        <taxon>Betaproteobacteria</taxon>
        <taxon>Burkholderiales</taxon>
        <taxon>Comamonadaceae</taxon>
        <taxon>Curvibacter</taxon>
    </lineage>
</organism>
<dbReference type="Proteomes" id="UP001528672">
    <property type="component" value="Unassembled WGS sequence"/>
</dbReference>
<dbReference type="SMART" id="SM00953">
    <property type="entry name" value="RES"/>
    <property type="match status" value="1"/>
</dbReference>
<keyword evidence="3" id="KW-1185">Reference proteome</keyword>
<accession>A0ABT5MBX9</accession>
<evidence type="ECO:0000313" key="2">
    <source>
        <dbReference type="EMBL" id="MDD0814074.1"/>
    </source>
</evidence>
<dbReference type="InterPro" id="IPR014914">
    <property type="entry name" value="RES_dom"/>
</dbReference>
<name>A0ABT5MBX9_9BURK</name>
<gene>
    <name evidence="2" type="ORF">PSQ39_05455</name>
</gene>
<dbReference type="Pfam" id="PF08808">
    <property type="entry name" value="RES"/>
    <property type="match status" value="1"/>
</dbReference>
<sequence>MKLADLQVLAQFDLLAPQPLFRVQHARARAGTVKMGRGLLLLPPSHLMGGRFDRYGEPVAYFAERPETALYEALCRREATGVSYTLLAQRALLSVQTTAQLSLLDLRPHTPSWPVLQSLRFDQTQGLAAEAHAAGLAGIVYRSAQQYGMDCYALWGPALTALHRVSLEGLLEPHTGNLHGALATALQGSQVPLLP</sequence>
<feature type="domain" description="RES" evidence="1">
    <location>
        <begin position="35"/>
        <end position="166"/>
    </location>
</feature>
<protein>
    <submittedName>
        <fullName evidence="2">RES family NAD+ phosphorylase</fullName>
    </submittedName>
</protein>
<reference evidence="2 3" key="1">
    <citation type="submission" date="2023-02" db="EMBL/GenBank/DDBJ databases">
        <title>Bacterial whole genome sequence for Curvibacter sp. HBC28.</title>
        <authorList>
            <person name="Le V."/>
            <person name="Ko S.-R."/>
            <person name="Ahn C.-Y."/>
            <person name="Oh H.-M."/>
        </authorList>
    </citation>
    <scope>NUCLEOTIDE SEQUENCE [LARGE SCALE GENOMIC DNA]</scope>
    <source>
        <strain evidence="2 3">HBC28</strain>
    </source>
</reference>
<dbReference type="EMBL" id="JAQSIO010000002">
    <property type="protein sequence ID" value="MDD0814074.1"/>
    <property type="molecule type" value="Genomic_DNA"/>
</dbReference>
<evidence type="ECO:0000313" key="3">
    <source>
        <dbReference type="Proteomes" id="UP001528672"/>
    </source>
</evidence>
<dbReference type="RefSeq" id="WP_273925710.1">
    <property type="nucleotide sequence ID" value="NZ_JAQSIO010000002.1"/>
</dbReference>